<dbReference type="EMBL" id="BOML01000013">
    <property type="protein sequence ID" value="GIE00289.1"/>
    <property type="molecule type" value="Genomic_DNA"/>
</dbReference>
<keyword evidence="3" id="KW-1185">Reference proteome</keyword>
<accession>A0ABQ3YRT0</accession>
<dbReference type="Gene3D" id="3.40.630.30">
    <property type="match status" value="1"/>
</dbReference>
<dbReference type="SUPFAM" id="SSF55729">
    <property type="entry name" value="Acyl-CoA N-acyltransferases (Nat)"/>
    <property type="match status" value="1"/>
</dbReference>
<dbReference type="CDD" id="cd04301">
    <property type="entry name" value="NAT_SF"/>
    <property type="match status" value="1"/>
</dbReference>
<name>A0ABQ3YRT0_9ACTN</name>
<dbReference type="InterPro" id="IPR000182">
    <property type="entry name" value="GNAT_dom"/>
</dbReference>
<dbReference type="Pfam" id="PF00583">
    <property type="entry name" value="Acetyltransf_1"/>
    <property type="match status" value="1"/>
</dbReference>
<evidence type="ECO:0000313" key="2">
    <source>
        <dbReference type="EMBL" id="GIE00289.1"/>
    </source>
</evidence>
<dbReference type="PROSITE" id="PS51186">
    <property type="entry name" value="GNAT"/>
    <property type="match status" value="1"/>
</dbReference>
<organism evidence="2 3">
    <name type="scientific">Paractinoplanes durhamensis</name>
    <dbReference type="NCBI Taxonomy" id="113563"/>
    <lineage>
        <taxon>Bacteria</taxon>
        <taxon>Bacillati</taxon>
        <taxon>Actinomycetota</taxon>
        <taxon>Actinomycetes</taxon>
        <taxon>Micromonosporales</taxon>
        <taxon>Micromonosporaceae</taxon>
        <taxon>Paractinoplanes</taxon>
    </lineage>
</organism>
<sequence length="248" mass="25528">MNADRMAAAYFASLATLSRNTPDGWYAERGTSRAATSGSAIAALNGAYSVALDPDPASLDTMAVAVRARDVPWSITVRGAASYAVAGLAARHGRTVRADTTVLACAAADVAFRDPEAVIRRVGAAESGTYTAILAEAFEAPVAVFGSMMAGGVLDHAAFSGYLAIESGRPVGTALGMRAGDVIGVFNVGVVPSHRRRGLGRALTERILADAFAGGADAAYLHTSAMGRPLYASMGFRHVETRTVFTAG</sequence>
<evidence type="ECO:0000313" key="3">
    <source>
        <dbReference type="Proteomes" id="UP000637628"/>
    </source>
</evidence>
<gene>
    <name evidence="2" type="ORF">Adu01nite_16390</name>
</gene>
<dbReference type="InterPro" id="IPR016181">
    <property type="entry name" value="Acyl_CoA_acyltransferase"/>
</dbReference>
<dbReference type="Proteomes" id="UP000637628">
    <property type="component" value="Unassembled WGS sequence"/>
</dbReference>
<comment type="caution">
    <text evidence="2">The sequence shown here is derived from an EMBL/GenBank/DDBJ whole genome shotgun (WGS) entry which is preliminary data.</text>
</comment>
<reference evidence="2 3" key="1">
    <citation type="submission" date="2021-01" db="EMBL/GenBank/DDBJ databases">
        <title>Whole genome shotgun sequence of Actinoplanes durhamensis NBRC 14914.</title>
        <authorList>
            <person name="Komaki H."/>
            <person name="Tamura T."/>
        </authorList>
    </citation>
    <scope>NUCLEOTIDE SEQUENCE [LARGE SCALE GENOMIC DNA]</scope>
    <source>
        <strain evidence="2 3">NBRC 14914</strain>
    </source>
</reference>
<protein>
    <recommendedName>
        <fullName evidence="1">N-acetyltransferase domain-containing protein</fullName>
    </recommendedName>
</protein>
<dbReference type="RefSeq" id="WP_239132225.1">
    <property type="nucleotide sequence ID" value="NZ_BOML01000013.1"/>
</dbReference>
<evidence type="ECO:0000259" key="1">
    <source>
        <dbReference type="PROSITE" id="PS51186"/>
    </source>
</evidence>
<feature type="domain" description="N-acetyltransferase" evidence="1">
    <location>
        <begin position="117"/>
        <end position="248"/>
    </location>
</feature>
<proteinExistence type="predicted"/>